<reference evidence="7" key="1">
    <citation type="submission" date="2024-04" db="EMBL/GenBank/DDBJ databases">
        <authorList>
            <person name="Shaw F."/>
            <person name="Minotto A."/>
        </authorList>
    </citation>
    <scope>NUCLEOTIDE SEQUENCE [LARGE SCALE GENOMIC DNA]</scope>
</reference>
<feature type="compositionally biased region" description="Low complexity" evidence="3">
    <location>
        <begin position="206"/>
        <end position="229"/>
    </location>
</feature>
<evidence type="ECO:0000313" key="7">
    <source>
        <dbReference type="Proteomes" id="UP001497453"/>
    </source>
</evidence>
<dbReference type="InterPro" id="IPR029063">
    <property type="entry name" value="SAM-dependent_MTases_sf"/>
</dbReference>
<proteinExistence type="predicted"/>
<evidence type="ECO:0000256" key="2">
    <source>
        <dbReference type="ARBA" id="ARBA00022679"/>
    </source>
</evidence>
<evidence type="ECO:0008006" key="8">
    <source>
        <dbReference type="Google" id="ProtNLM"/>
    </source>
</evidence>
<dbReference type="InterPro" id="IPR051128">
    <property type="entry name" value="EgtD_Methyltrsf_superfamily"/>
</dbReference>
<keyword evidence="2" id="KW-0808">Transferase</keyword>
<dbReference type="PANTHER" id="PTHR43397:SF1">
    <property type="entry name" value="ERGOTHIONEINE BIOSYNTHESIS PROTEIN 1"/>
    <property type="match status" value="1"/>
</dbReference>
<dbReference type="Gene3D" id="3.90.1580.10">
    <property type="entry name" value="paralog of FGE (formylglycine-generating enzyme)"/>
    <property type="match status" value="1"/>
</dbReference>
<protein>
    <recommendedName>
        <fullName evidence="8">DUF323 domain-containing protein</fullName>
    </recommendedName>
</protein>
<evidence type="ECO:0000313" key="6">
    <source>
        <dbReference type="EMBL" id="CAL1712955.1"/>
    </source>
</evidence>
<feature type="region of interest" description="Disordered" evidence="3">
    <location>
        <begin position="198"/>
        <end position="234"/>
    </location>
</feature>
<dbReference type="Pfam" id="PF03781">
    <property type="entry name" value="FGE-sulfatase"/>
    <property type="match status" value="1"/>
</dbReference>
<dbReference type="InterPro" id="IPR042095">
    <property type="entry name" value="SUMF_sf"/>
</dbReference>
<feature type="region of interest" description="Disordered" evidence="3">
    <location>
        <begin position="611"/>
        <end position="636"/>
    </location>
</feature>
<keyword evidence="7" id="KW-1185">Reference proteome</keyword>
<dbReference type="EMBL" id="OZ037950">
    <property type="protein sequence ID" value="CAL1712955.1"/>
    <property type="molecule type" value="Genomic_DNA"/>
</dbReference>
<evidence type="ECO:0000259" key="4">
    <source>
        <dbReference type="Pfam" id="PF03781"/>
    </source>
</evidence>
<dbReference type="InterPro" id="IPR019257">
    <property type="entry name" value="MeTrfase_dom"/>
</dbReference>
<evidence type="ECO:0000256" key="1">
    <source>
        <dbReference type="ARBA" id="ARBA00022603"/>
    </source>
</evidence>
<feature type="domain" description="Sulfatase-modifying factor enzyme-like" evidence="4">
    <location>
        <begin position="647"/>
        <end position="746"/>
    </location>
</feature>
<name>A0ABP1DYR1_9APHY</name>
<gene>
    <name evidence="6" type="ORF">GFSPODELE1_LOCUS9086</name>
</gene>
<dbReference type="InterPro" id="IPR005532">
    <property type="entry name" value="SUMF_dom"/>
</dbReference>
<dbReference type="SUPFAM" id="SSF56436">
    <property type="entry name" value="C-type lectin-like"/>
    <property type="match status" value="1"/>
</dbReference>
<dbReference type="InterPro" id="IPR016187">
    <property type="entry name" value="CTDL_fold"/>
</dbReference>
<dbReference type="Proteomes" id="UP001497453">
    <property type="component" value="Chromosome 7"/>
</dbReference>
<dbReference type="Pfam" id="PF10017">
    <property type="entry name" value="Methyltransf_33"/>
    <property type="match status" value="2"/>
</dbReference>
<dbReference type="Gene3D" id="3.40.50.150">
    <property type="entry name" value="Vaccinia Virus protein VP39"/>
    <property type="match status" value="1"/>
</dbReference>
<organism evidence="6 7">
    <name type="scientific">Somion occarium</name>
    <dbReference type="NCBI Taxonomy" id="3059160"/>
    <lineage>
        <taxon>Eukaryota</taxon>
        <taxon>Fungi</taxon>
        <taxon>Dikarya</taxon>
        <taxon>Basidiomycota</taxon>
        <taxon>Agaricomycotina</taxon>
        <taxon>Agaricomycetes</taxon>
        <taxon>Polyporales</taxon>
        <taxon>Cerrenaceae</taxon>
        <taxon>Somion</taxon>
    </lineage>
</organism>
<keyword evidence="1" id="KW-0489">Methyltransferase</keyword>
<evidence type="ECO:0000256" key="3">
    <source>
        <dbReference type="SAM" id="MobiDB-lite"/>
    </source>
</evidence>
<feature type="domain" description="Histidine-specific methyltransferase SAM-dependent" evidence="5">
    <location>
        <begin position="27"/>
        <end position="180"/>
    </location>
</feature>
<sequence length="881" mass="99993">MASLGRFVEIIDIRNNYPNSSNAFDIRNDIVKGLSLPAGQKTIPTLLLYDERGLRIYDELTTKASEYYLFSAEEEILKKKADAIVRSIHSPSGQFSEEVIVELGAGSLRKTSHILRALSHLVQSPMSAPPITYYALDLEKRELDRTLQDLTESDVGVEINGKVATKGLCATYDDGLAFIQEGGLKGKMSEPTLRYKLEKSARDDSPASSASSHTRSTDTDATPPSTPGSEQGPLHFLFLGSSLGNFGRDDGVQFLRSLPLQPGSGNTLLLGLDHANERSKIEHAYNDSQGITREFIMNGLKNAARTLGNDSLYDPSKWEYVNKYNEELRRHEGYYKSKCSQSIVDPASKTEFIFQPDELVRVEFSHKFSDEDAYKLFSDSNLRPVHRWMDSASQYSLWLLERPQFTFPLLSAPIISDGKLTSSPFGIPTIEEWQDMWAAWDFINLKMIPQSMLYEKPIDLRHICLFYQGHIPTFLDIHLSRLLQEPYTEPEEYKYIFERGIDPIVDDPTKCHPHSEVPRKKEDWPSQGAILDFQARVRERVLKLYDNISSGKITLTRKMARVLFMTLEHEAFHAETLLYMLLQRAGTGTIPPSGFIPPSWSILAETWDNAPAPSRPDSSVTLGPATVSLGHDDDEANDDSADVNGHEFGWDNERPKRDVHVDEFRIDWRPITNGQFYEFYKSNKGNSKIQFPASWIELDDGEIQVRTLYGPVSMDVARRWPIITSYDNLSVYASVQGGRLPTEPELRLFYDKFDCGFEGGANYGFRNWHPIPATTGVKQDRKGHNGGVWEWTSTVLERYEGFVPSRLYPGYSTDFFDTHHQVVVCCLVHCLLGYKFSIVFQIGGSYATIPRLAGRRTVRNYYQHNYPYAWVGARVAYDVNK</sequence>
<dbReference type="PANTHER" id="PTHR43397">
    <property type="entry name" value="ERGOTHIONEINE BIOSYNTHESIS PROTEIN 1"/>
    <property type="match status" value="1"/>
</dbReference>
<accession>A0ABP1DYR1</accession>
<evidence type="ECO:0000259" key="5">
    <source>
        <dbReference type="Pfam" id="PF10017"/>
    </source>
</evidence>
<feature type="domain" description="Histidine-specific methyltransferase SAM-dependent" evidence="5">
    <location>
        <begin position="227"/>
        <end position="401"/>
    </location>
</feature>